<keyword evidence="1" id="KW-0732">Signal</keyword>
<gene>
    <name evidence="2" type="ORF">K7432_018615</name>
</gene>
<evidence type="ECO:0000313" key="3">
    <source>
        <dbReference type="Proteomes" id="UP001479436"/>
    </source>
</evidence>
<feature type="signal peptide" evidence="1">
    <location>
        <begin position="1"/>
        <end position="26"/>
    </location>
</feature>
<comment type="caution">
    <text evidence="2">The sequence shown here is derived from an EMBL/GenBank/DDBJ whole genome shotgun (WGS) entry which is preliminary data.</text>
</comment>
<organism evidence="2 3">
    <name type="scientific">Basidiobolus ranarum</name>
    <dbReference type="NCBI Taxonomy" id="34480"/>
    <lineage>
        <taxon>Eukaryota</taxon>
        <taxon>Fungi</taxon>
        <taxon>Fungi incertae sedis</taxon>
        <taxon>Zoopagomycota</taxon>
        <taxon>Entomophthoromycotina</taxon>
        <taxon>Basidiobolomycetes</taxon>
        <taxon>Basidiobolales</taxon>
        <taxon>Basidiobolaceae</taxon>
        <taxon>Basidiobolus</taxon>
    </lineage>
</organism>
<protein>
    <submittedName>
        <fullName evidence="2">Uncharacterized protein</fullName>
    </submittedName>
</protein>
<accession>A0ABR2WBZ6</accession>
<reference evidence="2 3" key="1">
    <citation type="submission" date="2023-04" db="EMBL/GenBank/DDBJ databases">
        <title>Genome of Basidiobolus ranarum AG-B5.</title>
        <authorList>
            <person name="Stajich J.E."/>
            <person name="Carter-House D."/>
            <person name="Gryganskyi A."/>
        </authorList>
    </citation>
    <scope>NUCLEOTIDE SEQUENCE [LARGE SCALE GENOMIC DNA]</scope>
    <source>
        <strain evidence="2 3">AG-B5</strain>
    </source>
</reference>
<keyword evidence="3" id="KW-1185">Reference proteome</keyword>
<feature type="chain" id="PRO_5046655706" evidence="1">
    <location>
        <begin position="27"/>
        <end position="184"/>
    </location>
</feature>
<proteinExistence type="predicted"/>
<dbReference type="EMBL" id="JASJQH010006807">
    <property type="protein sequence ID" value="KAK9730231.1"/>
    <property type="molecule type" value="Genomic_DNA"/>
</dbReference>
<dbReference type="Proteomes" id="UP001479436">
    <property type="component" value="Unassembled WGS sequence"/>
</dbReference>
<sequence>MTWSHNIEMFWFLFTIFFLWASVLFALDAPGDVQLLRDSVIYSNATMTSSLLTELPSGTVVKVLCQTLDTNSKPNNDSTPVGRSVWSKVNYLNYTGFIPYAHMEQTESWLPGAPRCNCNRPGVLYVDNVKMTHDKAVKTLLAHNISLGCSNEAGRVCPSLEGIRVETIEGLANFVETSKCKEIQ</sequence>
<evidence type="ECO:0000313" key="2">
    <source>
        <dbReference type="EMBL" id="KAK9730231.1"/>
    </source>
</evidence>
<evidence type="ECO:0000256" key="1">
    <source>
        <dbReference type="SAM" id="SignalP"/>
    </source>
</evidence>
<name>A0ABR2WBZ6_9FUNG</name>
<feature type="non-terminal residue" evidence="2">
    <location>
        <position position="184"/>
    </location>
</feature>